<dbReference type="GO" id="GO:0006362">
    <property type="term" value="P:transcription elongation by RNA polymerase I"/>
    <property type="evidence" value="ECO:0007669"/>
    <property type="project" value="TreeGrafter"/>
</dbReference>
<dbReference type="EMBL" id="MTKT01001080">
    <property type="protein sequence ID" value="OWM86902.1"/>
    <property type="molecule type" value="Genomic_DNA"/>
</dbReference>
<evidence type="ECO:0000256" key="2">
    <source>
        <dbReference type="ARBA" id="ARBA00023242"/>
    </source>
</evidence>
<dbReference type="GO" id="GO:0003677">
    <property type="term" value="F:DNA binding"/>
    <property type="evidence" value="ECO:0007669"/>
    <property type="project" value="InterPro"/>
</dbReference>
<dbReference type="Proteomes" id="UP000197138">
    <property type="component" value="Unassembled WGS sequence"/>
</dbReference>
<dbReference type="AlphaFoldDB" id="A0A218XRM1"/>
<feature type="domain" description="RNA polymerase subunit H/Rpb5 C-terminal" evidence="4">
    <location>
        <begin position="133"/>
        <end position="205"/>
    </location>
</feature>
<dbReference type="SUPFAM" id="SSF55287">
    <property type="entry name" value="RPB5-like RNA polymerase subunit"/>
    <property type="match status" value="1"/>
</dbReference>
<comment type="subcellular location">
    <subcellularLocation>
        <location evidence="1">Nucleus</location>
    </subcellularLocation>
</comment>
<dbReference type="GO" id="GO:0005736">
    <property type="term" value="C:RNA polymerase I complex"/>
    <property type="evidence" value="ECO:0007669"/>
    <property type="project" value="TreeGrafter"/>
</dbReference>
<dbReference type="EMBL" id="PGOL01004346">
    <property type="protein sequence ID" value="PKI37600.1"/>
    <property type="molecule type" value="Genomic_DNA"/>
</dbReference>
<evidence type="ECO:0000259" key="4">
    <source>
        <dbReference type="Pfam" id="PF01191"/>
    </source>
</evidence>
<dbReference type="GO" id="GO:0003899">
    <property type="term" value="F:DNA-directed RNA polymerase activity"/>
    <property type="evidence" value="ECO:0007669"/>
    <property type="project" value="InterPro"/>
</dbReference>
<dbReference type="InterPro" id="IPR005571">
    <property type="entry name" value="RNA_pol_Rpb5_N"/>
</dbReference>
<comment type="similarity">
    <text evidence="3">Belongs to the archaeal Rpo5/eukaryotic RPB5 RNA polymerase subunit family.</text>
</comment>
<dbReference type="GO" id="GO:0005666">
    <property type="term" value="C:RNA polymerase III complex"/>
    <property type="evidence" value="ECO:0007669"/>
    <property type="project" value="TreeGrafter"/>
</dbReference>
<dbReference type="GO" id="GO:0042797">
    <property type="term" value="P:tRNA transcription by RNA polymerase III"/>
    <property type="evidence" value="ECO:0007669"/>
    <property type="project" value="TreeGrafter"/>
</dbReference>
<gene>
    <name evidence="6" type="ORF">CDL15_Pgr015938</name>
    <name evidence="7" type="ORF">CRG98_042024</name>
</gene>
<proteinExistence type="inferred from homology"/>
<evidence type="ECO:0000313" key="7">
    <source>
        <dbReference type="EMBL" id="PKI37600.1"/>
    </source>
</evidence>
<accession>A0A218XRM1</accession>
<dbReference type="PANTHER" id="PTHR10535">
    <property type="entry name" value="DNA-DIRECTED RNA POLYMERASES I, II, AND III SUBUNIT RPABC1"/>
    <property type="match status" value="1"/>
</dbReference>
<dbReference type="OrthoDB" id="248779at2759"/>
<dbReference type="SUPFAM" id="SSF53036">
    <property type="entry name" value="Eukaryotic RPB5 N-terminal domain"/>
    <property type="match status" value="1"/>
</dbReference>
<dbReference type="PIRSF" id="PIRSF000747">
    <property type="entry name" value="RPB5"/>
    <property type="match status" value="1"/>
</dbReference>
<dbReference type="GO" id="GO:0006366">
    <property type="term" value="P:transcription by RNA polymerase II"/>
    <property type="evidence" value="ECO:0007669"/>
    <property type="project" value="TreeGrafter"/>
</dbReference>
<evidence type="ECO:0000256" key="3">
    <source>
        <dbReference type="ARBA" id="ARBA00025765"/>
    </source>
</evidence>
<evidence type="ECO:0000259" key="5">
    <source>
        <dbReference type="Pfam" id="PF03871"/>
    </source>
</evidence>
<dbReference type="Pfam" id="PF03871">
    <property type="entry name" value="RNA_pol_Rpb5_N"/>
    <property type="match status" value="1"/>
</dbReference>
<protein>
    <submittedName>
        <fullName evidence="6">Uncharacterized protein</fullName>
    </submittedName>
</protein>
<dbReference type="Gene3D" id="3.90.940.20">
    <property type="entry name" value="RPB5-like RNA polymerase subunit"/>
    <property type="match status" value="1"/>
</dbReference>
<dbReference type="InterPro" id="IPR035913">
    <property type="entry name" value="RPB5-like_sf"/>
</dbReference>
<feature type="domain" description="RNA polymerase Rpb5 N-terminal" evidence="5">
    <location>
        <begin position="5"/>
        <end position="90"/>
    </location>
</feature>
<dbReference type="FunFam" id="3.90.940.20:FF:000001">
    <property type="entry name" value="DNA-directed RNA polymerases I, II, and III subunit RPABC1"/>
    <property type="match status" value="1"/>
</dbReference>
<dbReference type="FunFam" id="3.40.1340.10:FF:000001">
    <property type="entry name" value="DNA-directed RNA polymerases I, II, and III subunit RPABC1"/>
    <property type="match status" value="1"/>
</dbReference>
<reference evidence="6" key="2">
    <citation type="submission" date="2017-06" db="EMBL/GenBank/DDBJ databases">
        <title>The pomegranate genome and the genomics of punicalagin biosynthesis.</title>
        <authorList>
            <person name="Xu C."/>
        </authorList>
    </citation>
    <scope>NUCLEOTIDE SEQUENCE [LARGE SCALE GENOMIC DNA]</scope>
    <source>
        <tissue evidence="6">Fresh leaf</tissue>
    </source>
</reference>
<dbReference type="Proteomes" id="UP000233551">
    <property type="component" value="Unassembled WGS sequence"/>
</dbReference>
<dbReference type="InterPro" id="IPR036710">
    <property type="entry name" value="RNA_pol_Rpb5_N_sf"/>
</dbReference>
<evidence type="ECO:0000313" key="8">
    <source>
        <dbReference type="Proteomes" id="UP000197138"/>
    </source>
</evidence>
<dbReference type="InterPro" id="IPR014381">
    <property type="entry name" value="Arch_Rpo5/euc_Rpb5"/>
</dbReference>
<name>A0A218XRM1_PUNGR</name>
<dbReference type="STRING" id="22663.A0A218XRM1"/>
<dbReference type="GeneID" id="116187078"/>
<keyword evidence="2" id="KW-0539">Nucleus</keyword>
<sequence>MSLPEEEITRLFRARRTVLQMLQDRGYAVEKSELEMTRRDFIDKFGSNLKREDLLVLKDKADNPSDRIYVFFPEGEKSGVSVVKSYITRMKADKVWSAILVLQKGLTPAGKEAVSEYGRLFRMDVFEEAELLVNITEHAFVPQHKVLSDEEKKALLAKYTVKETQLPRILVTDPVARYYGLRRGQVVQITRESETAKTYNTYRCCI</sequence>
<reference evidence="7 9" key="3">
    <citation type="submission" date="2017-11" db="EMBL/GenBank/DDBJ databases">
        <title>De-novo sequencing of pomegranate (Punica granatum L.) genome.</title>
        <authorList>
            <person name="Akparov Z."/>
            <person name="Amiraslanov A."/>
            <person name="Hajiyeva S."/>
            <person name="Abbasov M."/>
            <person name="Kaur K."/>
            <person name="Hamwieh A."/>
            <person name="Solovyev V."/>
            <person name="Salamov A."/>
            <person name="Braich B."/>
            <person name="Kosarev P."/>
            <person name="Mahmoud A."/>
            <person name="Hajiyev E."/>
            <person name="Babayeva S."/>
            <person name="Izzatullayeva V."/>
            <person name="Mammadov A."/>
            <person name="Mammadov A."/>
            <person name="Sharifova S."/>
            <person name="Ojaghi J."/>
            <person name="Eynullazada K."/>
            <person name="Bayramov B."/>
            <person name="Abdulazimova A."/>
            <person name="Shahmuradov I."/>
        </authorList>
    </citation>
    <scope>NUCLEOTIDE SEQUENCE [LARGE SCALE GENOMIC DNA]</scope>
    <source>
        <strain evidence="7">AG2017</strain>
        <strain evidence="9">cv. AG2017</strain>
        <tissue evidence="7">Leaf</tissue>
    </source>
</reference>
<dbReference type="InterPro" id="IPR000783">
    <property type="entry name" value="RNA_pol_subH/Rpb5_C"/>
</dbReference>
<dbReference type="Pfam" id="PF01191">
    <property type="entry name" value="RNA_pol_Rpb5_C"/>
    <property type="match status" value="1"/>
</dbReference>
<dbReference type="GO" id="GO:0005665">
    <property type="term" value="C:RNA polymerase II, core complex"/>
    <property type="evidence" value="ECO:0007669"/>
    <property type="project" value="TreeGrafter"/>
</dbReference>
<dbReference type="HAMAP" id="MF_00025">
    <property type="entry name" value="RNApol_Rpo5_RPB5"/>
    <property type="match status" value="1"/>
</dbReference>
<organism evidence="6 8">
    <name type="scientific">Punica granatum</name>
    <name type="common">Pomegranate</name>
    <dbReference type="NCBI Taxonomy" id="22663"/>
    <lineage>
        <taxon>Eukaryota</taxon>
        <taxon>Viridiplantae</taxon>
        <taxon>Streptophyta</taxon>
        <taxon>Embryophyta</taxon>
        <taxon>Tracheophyta</taxon>
        <taxon>Spermatophyta</taxon>
        <taxon>Magnoliopsida</taxon>
        <taxon>eudicotyledons</taxon>
        <taxon>Gunneridae</taxon>
        <taxon>Pentapetalae</taxon>
        <taxon>rosids</taxon>
        <taxon>malvids</taxon>
        <taxon>Myrtales</taxon>
        <taxon>Lythraceae</taxon>
        <taxon>Punica</taxon>
    </lineage>
</organism>
<reference evidence="8" key="1">
    <citation type="journal article" date="2017" name="Plant J.">
        <title>The pomegranate (Punica granatum L.) genome and the genomics of punicalagin biosynthesis.</title>
        <authorList>
            <person name="Qin G."/>
            <person name="Xu C."/>
            <person name="Ming R."/>
            <person name="Tang H."/>
            <person name="Guyot R."/>
            <person name="Kramer E.M."/>
            <person name="Hu Y."/>
            <person name="Yi X."/>
            <person name="Qi Y."/>
            <person name="Xu X."/>
            <person name="Gao Z."/>
            <person name="Pan H."/>
            <person name="Jian J."/>
            <person name="Tian Y."/>
            <person name="Yue Z."/>
            <person name="Xu Y."/>
        </authorList>
    </citation>
    <scope>NUCLEOTIDE SEQUENCE [LARGE SCALE GENOMIC DNA]</scope>
    <source>
        <strain evidence="8">cv. Dabenzi</strain>
    </source>
</reference>
<dbReference type="Gene3D" id="3.40.1340.10">
    <property type="entry name" value="RNA polymerase, Rpb5, N-terminal domain"/>
    <property type="match status" value="1"/>
</dbReference>
<evidence type="ECO:0000313" key="9">
    <source>
        <dbReference type="Proteomes" id="UP000233551"/>
    </source>
</evidence>
<keyword evidence="9" id="KW-1185">Reference proteome</keyword>
<evidence type="ECO:0000256" key="1">
    <source>
        <dbReference type="ARBA" id="ARBA00004123"/>
    </source>
</evidence>
<dbReference type="PANTHER" id="PTHR10535:SF15">
    <property type="entry name" value="DNA-DIRECTED RNA POLYMERASE SUBUNIT 5-LIKE PROTEIN 1"/>
    <property type="match status" value="1"/>
</dbReference>
<evidence type="ECO:0000313" key="6">
    <source>
        <dbReference type="EMBL" id="OWM86902.1"/>
    </source>
</evidence>
<comment type="caution">
    <text evidence="6">The sequence shown here is derived from an EMBL/GenBank/DDBJ whole genome shotgun (WGS) entry which is preliminary data.</text>
</comment>